<dbReference type="PANTHER" id="PTHR43249:SF1">
    <property type="entry name" value="D-GLUCOSIDE 3-DEHYDROGENASE"/>
    <property type="match status" value="1"/>
</dbReference>
<dbReference type="eggNOG" id="COG0673">
    <property type="taxonomic scope" value="Bacteria"/>
</dbReference>
<sequence length="368" mass="40345">MENRTIRIGIIGCGGIANGKQMPSLVKQKGVELVAFCDIVKEKAEKAAADYGVEGADVYTNYQELLKDTSIEVIHVCTPNKSHAPISIAALESGKHVLCEKPMAKTAAEAREMVETAKRTAKKLTIGYDNRYRPDSQYLKQLAEEGEFGDIYFAKAHAIRRRAVPTWGVFLNEEEQGGGPLIDIGTHALDLTLWTLNNYKVKSVVGNVYYKLSDTENAANAFGPWDPKEFTVEDSAFAFITMENGATVTLEASWALNTLDVDEAKTTLCGTKAGADMRDGLRINGEKLSRLYVTKPDLQAGGVAYYDGGSETQADKEARLWIDAIRNDTEPVVKAEQALVVSEILEAIYESAKTGKAIYFNEKNQALV</sequence>
<dbReference type="InterPro" id="IPR052515">
    <property type="entry name" value="Gfo/Idh/MocA_Oxidoreductase"/>
</dbReference>
<comment type="similarity">
    <text evidence="1">Belongs to the Gfo/Idh/MocA family.</text>
</comment>
<dbReference type="SUPFAM" id="SSF51735">
    <property type="entry name" value="NAD(P)-binding Rossmann-fold domains"/>
    <property type="match status" value="1"/>
</dbReference>
<dbReference type="InterPro" id="IPR004104">
    <property type="entry name" value="Gfo/Idh/MocA-like_OxRdtase_C"/>
</dbReference>
<dbReference type="PANTHER" id="PTHR43249">
    <property type="entry name" value="UDP-N-ACETYL-2-AMINO-2-DEOXY-D-GLUCURONATE OXIDASE"/>
    <property type="match status" value="1"/>
</dbReference>
<dbReference type="InterPro" id="IPR036291">
    <property type="entry name" value="NAD(P)-bd_dom_sf"/>
</dbReference>
<evidence type="ECO:0000259" key="2">
    <source>
        <dbReference type="Pfam" id="PF01408"/>
    </source>
</evidence>
<dbReference type="HOGENOM" id="CLU_023194_1_4_9"/>
<accession>A0A060LZ12</accession>
<dbReference type="SUPFAM" id="SSF55347">
    <property type="entry name" value="Glyceraldehyde-3-phosphate dehydrogenase-like, C-terminal domain"/>
    <property type="match status" value="1"/>
</dbReference>
<dbReference type="GO" id="GO:0000166">
    <property type="term" value="F:nucleotide binding"/>
    <property type="evidence" value="ECO:0007669"/>
    <property type="project" value="InterPro"/>
</dbReference>
<dbReference type="Proteomes" id="UP000027142">
    <property type="component" value="Chromosome"/>
</dbReference>
<dbReference type="Gene3D" id="3.40.50.720">
    <property type="entry name" value="NAD(P)-binding Rossmann-like Domain"/>
    <property type="match status" value="1"/>
</dbReference>
<evidence type="ECO:0000313" key="4">
    <source>
        <dbReference type="EMBL" id="AIC93523.1"/>
    </source>
</evidence>
<dbReference type="Pfam" id="PF02894">
    <property type="entry name" value="GFO_IDH_MocA_C"/>
    <property type="match status" value="1"/>
</dbReference>
<evidence type="ECO:0000256" key="1">
    <source>
        <dbReference type="ARBA" id="ARBA00010928"/>
    </source>
</evidence>
<dbReference type="RefSeq" id="WP_038477707.1">
    <property type="nucleotide sequence ID" value="NZ_CP003923.1"/>
</dbReference>
<dbReference type="InterPro" id="IPR000683">
    <property type="entry name" value="Gfo/Idh/MocA-like_OxRdtase_N"/>
</dbReference>
<dbReference type="Gene3D" id="3.30.360.10">
    <property type="entry name" value="Dihydrodipicolinate Reductase, domain 2"/>
    <property type="match status" value="1"/>
</dbReference>
<feature type="domain" description="Gfo/Idh/MocA-like oxidoreductase C-terminal" evidence="3">
    <location>
        <begin position="140"/>
        <end position="357"/>
    </location>
</feature>
<reference evidence="4 5" key="1">
    <citation type="journal article" date="2014" name="Gene">
        <title>A comparative genomic analysis of the alkalitolerant soil bacterium Bacillus lehensis G1.</title>
        <authorList>
            <person name="Noor Y.M."/>
            <person name="Samsulrizal N.H."/>
            <person name="Jema'on N.A."/>
            <person name="Low K.O."/>
            <person name="Ramli A.N."/>
            <person name="Alias N.I."/>
            <person name="Damis S.I."/>
            <person name="Fuzi S.F."/>
            <person name="Isa M.N."/>
            <person name="Murad A.M."/>
            <person name="Raih M.F."/>
            <person name="Bakar F.D."/>
            <person name="Najimudin N."/>
            <person name="Mahadi N.M."/>
            <person name="Illias R.M."/>
        </authorList>
    </citation>
    <scope>NUCLEOTIDE SEQUENCE [LARGE SCALE GENOMIC DNA]</scope>
    <source>
        <strain evidence="4 5">G1</strain>
    </source>
</reference>
<dbReference type="KEGG" id="ble:BleG1_0915"/>
<dbReference type="AlphaFoldDB" id="A0A060LZ12"/>
<dbReference type="PATRIC" id="fig|1246626.3.peg.922"/>
<protein>
    <submittedName>
        <fullName evidence="4">Oxidoreductase</fullName>
    </submittedName>
</protein>
<feature type="domain" description="Gfo/Idh/MocA-like oxidoreductase N-terminal" evidence="2">
    <location>
        <begin position="6"/>
        <end position="128"/>
    </location>
</feature>
<keyword evidence="5" id="KW-1185">Reference proteome</keyword>
<organism evidence="4 5">
    <name type="scientific">Shouchella lehensis G1</name>
    <dbReference type="NCBI Taxonomy" id="1246626"/>
    <lineage>
        <taxon>Bacteria</taxon>
        <taxon>Bacillati</taxon>
        <taxon>Bacillota</taxon>
        <taxon>Bacilli</taxon>
        <taxon>Bacillales</taxon>
        <taxon>Bacillaceae</taxon>
        <taxon>Shouchella</taxon>
    </lineage>
</organism>
<gene>
    <name evidence="4" type="ORF">BleG1_0915</name>
</gene>
<name>A0A060LZ12_9BACI</name>
<evidence type="ECO:0000259" key="3">
    <source>
        <dbReference type="Pfam" id="PF02894"/>
    </source>
</evidence>
<dbReference type="Pfam" id="PF01408">
    <property type="entry name" value="GFO_IDH_MocA"/>
    <property type="match status" value="1"/>
</dbReference>
<evidence type="ECO:0000313" key="5">
    <source>
        <dbReference type="Proteomes" id="UP000027142"/>
    </source>
</evidence>
<dbReference type="OrthoDB" id="9815825at2"/>
<dbReference type="EMBL" id="CP003923">
    <property type="protein sequence ID" value="AIC93523.1"/>
    <property type="molecule type" value="Genomic_DNA"/>
</dbReference>
<dbReference type="STRING" id="1246626.BleG1_0915"/>
<proteinExistence type="inferred from homology"/>